<feature type="domain" description="Major facilitator superfamily (MFS) profile" evidence="10">
    <location>
        <begin position="30"/>
        <end position="414"/>
    </location>
</feature>
<dbReference type="EMBL" id="CP072788">
    <property type="protein sequence ID" value="QTR02069.1"/>
    <property type="molecule type" value="Genomic_DNA"/>
</dbReference>
<evidence type="ECO:0000256" key="5">
    <source>
        <dbReference type="ARBA" id="ARBA00022692"/>
    </source>
</evidence>
<feature type="transmembrane region" description="Helical" evidence="9">
    <location>
        <begin position="388"/>
        <end position="410"/>
    </location>
</feature>
<feature type="transmembrane region" description="Helical" evidence="9">
    <location>
        <begin position="233"/>
        <end position="257"/>
    </location>
</feature>
<dbReference type="InterPro" id="IPR004812">
    <property type="entry name" value="Efflux_drug-R_Bcr/CmlA"/>
</dbReference>
<dbReference type="CDD" id="cd17320">
    <property type="entry name" value="MFS_MdfA_MDR_like"/>
    <property type="match status" value="1"/>
</dbReference>
<dbReference type="Proteomes" id="UP000671828">
    <property type="component" value="Chromosome"/>
</dbReference>
<dbReference type="InterPro" id="IPR005829">
    <property type="entry name" value="Sugar_transporter_CS"/>
</dbReference>
<feature type="transmembrane region" description="Helical" evidence="9">
    <location>
        <begin position="154"/>
        <end position="172"/>
    </location>
</feature>
<dbReference type="PROSITE" id="PS00216">
    <property type="entry name" value="SUGAR_TRANSPORT_1"/>
    <property type="match status" value="1"/>
</dbReference>
<keyword evidence="6 9" id="KW-1133">Transmembrane helix</keyword>
<dbReference type="PANTHER" id="PTHR23502">
    <property type="entry name" value="MAJOR FACILITATOR SUPERFAMILY"/>
    <property type="match status" value="1"/>
</dbReference>
<organism evidence="11 12">
    <name type="scientific">Saccharothrix algeriensis</name>
    <dbReference type="NCBI Taxonomy" id="173560"/>
    <lineage>
        <taxon>Bacteria</taxon>
        <taxon>Bacillati</taxon>
        <taxon>Actinomycetota</taxon>
        <taxon>Actinomycetes</taxon>
        <taxon>Pseudonocardiales</taxon>
        <taxon>Pseudonocardiaceae</taxon>
        <taxon>Saccharothrix</taxon>
    </lineage>
</organism>
<feature type="transmembrane region" description="Helical" evidence="9">
    <location>
        <begin position="97"/>
        <end position="119"/>
    </location>
</feature>
<feature type="region of interest" description="Disordered" evidence="8">
    <location>
        <begin position="1"/>
        <end position="22"/>
    </location>
</feature>
<feature type="transmembrane region" description="Helical" evidence="9">
    <location>
        <begin position="328"/>
        <end position="351"/>
    </location>
</feature>
<feature type="transmembrane region" description="Helical" evidence="9">
    <location>
        <begin position="66"/>
        <end position="85"/>
    </location>
</feature>
<dbReference type="GO" id="GO:1990961">
    <property type="term" value="P:xenobiotic detoxification by transmembrane export across the plasma membrane"/>
    <property type="evidence" value="ECO:0007669"/>
    <property type="project" value="InterPro"/>
</dbReference>
<dbReference type="NCBIfam" id="TIGR00710">
    <property type="entry name" value="efflux_Bcr_CflA"/>
    <property type="match status" value="1"/>
</dbReference>
<dbReference type="PANTHER" id="PTHR23502:SF132">
    <property type="entry name" value="POLYAMINE TRANSPORTER 2-RELATED"/>
    <property type="match status" value="1"/>
</dbReference>
<dbReference type="Gene3D" id="1.20.1720.10">
    <property type="entry name" value="Multidrug resistance protein D"/>
    <property type="match status" value="1"/>
</dbReference>
<evidence type="ECO:0000313" key="12">
    <source>
        <dbReference type="Proteomes" id="UP000671828"/>
    </source>
</evidence>
<evidence type="ECO:0000259" key="10">
    <source>
        <dbReference type="PROSITE" id="PS50850"/>
    </source>
</evidence>
<evidence type="ECO:0000256" key="6">
    <source>
        <dbReference type="ARBA" id="ARBA00022989"/>
    </source>
</evidence>
<dbReference type="Pfam" id="PF07690">
    <property type="entry name" value="MFS_1"/>
    <property type="match status" value="1"/>
</dbReference>
<gene>
    <name evidence="11" type="ORF">J7S33_22975</name>
</gene>
<evidence type="ECO:0000256" key="4">
    <source>
        <dbReference type="ARBA" id="ARBA00022475"/>
    </source>
</evidence>
<evidence type="ECO:0000256" key="9">
    <source>
        <dbReference type="SAM" id="Phobius"/>
    </source>
</evidence>
<dbReference type="InterPro" id="IPR020846">
    <property type="entry name" value="MFS_dom"/>
</dbReference>
<feature type="transmembrane region" description="Helical" evidence="9">
    <location>
        <begin position="184"/>
        <end position="204"/>
    </location>
</feature>
<dbReference type="PRINTS" id="PR01036">
    <property type="entry name" value="TCRTETB"/>
</dbReference>
<dbReference type="InterPro" id="IPR036259">
    <property type="entry name" value="MFS_trans_sf"/>
</dbReference>
<proteinExistence type="inferred from homology"/>
<dbReference type="PROSITE" id="PS50850">
    <property type="entry name" value="MFS"/>
    <property type="match status" value="1"/>
</dbReference>
<dbReference type="SUPFAM" id="SSF103473">
    <property type="entry name" value="MFS general substrate transporter"/>
    <property type="match status" value="1"/>
</dbReference>
<evidence type="ECO:0000313" key="11">
    <source>
        <dbReference type="EMBL" id="QTR02069.1"/>
    </source>
</evidence>
<comment type="subcellular location">
    <subcellularLocation>
        <location evidence="1">Cell membrane</location>
        <topology evidence="1">Multi-pass membrane protein</topology>
    </subcellularLocation>
</comment>
<sequence length="426" mass="42877">MSRCRRRPGRRPGAGTTTSGSAGAEDRARLVLLLGALCCLGPLSIDVYLPAFPAVAAEFGASESQVQLSLTAFIIGLSAGQLVVGPLSDAWGRRRPLLVGLGGYLVVSLVCALAPGAYWLAGLRFLQGVGVAAGFVVTLAIARDRFEGLAMARFMSLLMLVNGLGPVIAPVLGGQLLRVTTWRGTFVVLAGVALVLLVVLALRLPETLPPDKRRPAAVAPTLRVFRLLLADRVFLGYALASALSLGALFGYVAGAPFVLQGVFGLSPQGFSLVFAANSVSIFVAGLLNTLLTGRLLPRVLLHVGLGVGAAGGAGLLVAGLAGGGLVAFLAPLFAVTTSVGLLTPNAAALAMSRHPEAAGSASAVLGVTRFLVAGAMAPLVGAGGSASVVPMAAVMPPATLLALVAGLVLARGDAGITRPDPAPVAA</sequence>
<feature type="transmembrane region" description="Helical" evidence="9">
    <location>
        <begin position="269"/>
        <end position="287"/>
    </location>
</feature>
<keyword evidence="5 9" id="KW-0812">Transmembrane</keyword>
<evidence type="ECO:0000256" key="3">
    <source>
        <dbReference type="ARBA" id="ARBA00022448"/>
    </source>
</evidence>
<evidence type="ECO:0000256" key="8">
    <source>
        <dbReference type="SAM" id="MobiDB-lite"/>
    </source>
</evidence>
<feature type="transmembrane region" description="Helical" evidence="9">
    <location>
        <begin position="299"/>
        <end position="322"/>
    </location>
</feature>
<dbReference type="FunFam" id="1.20.1720.10:FF:000005">
    <property type="entry name" value="Bcr/CflA family efflux transporter"/>
    <property type="match status" value="1"/>
</dbReference>
<accession>A0A8T8HUM1</accession>
<feature type="transmembrane region" description="Helical" evidence="9">
    <location>
        <begin position="363"/>
        <end position="382"/>
    </location>
</feature>
<name>A0A8T8HUM1_9PSEU</name>
<feature type="compositionally biased region" description="Low complexity" evidence="8">
    <location>
        <begin position="11"/>
        <end position="22"/>
    </location>
</feature>
<feature type="transmembrane region" description="Helical" evidence="9">
    <location>
        <begin position="30"/>
        <end position="51"/>
    </location>
</feature>
<dbReference type="InterPro" id="IPR011701">
    <property type="entry name" value="MFS"/>
</dbReference>
<dbReference type="AlphaFoldDB" id="A0A8T8HUM1"/>
<evidence type="ECO:0000256" key="7">
    <source>
        <dbReference type="ARBA" id="ARBA00023136"/>
    </source>
</evidence>
<feature type="transmembrane region" description="Helical" evidence="9">
    <location>
        <begin position="125"/>
        <end position="142"/>
    </location>
</feature>
<dbReference type="GO" id="GO:0042910">
    <property type="term" value="F:xenobiotic transmembrane transporter activity"/>
    <property type="evidence" value="ECO:0007669"/>
    <property type="project" value="InterPro"/>
</dbReference>
<dbReference type="GO" id="GO:0005886">
    <property type="term" value="C:plasma membrane"/>
    <property type="evidence" value="ECO:0007669"/>
    <property type="project" value="UniProtKB-SubCell"/>
</dbReference>
<keyword evidence="3" id="KW-0813">Transport</keyword>
<evidence type="ECO:0000256" key="2">
    <source>
        <dbReference type="ARBA" id="ARBA00006236"/>
    </source>
</evidence>
<keyword evidence="7 9" id="KW-0472">Membrane</keyword>
<reference evidence="11" key="1">
    <citation type="submission" date="2021-04" db="EMBL/GenBank/DDBJ databases">
        <title>Saccharothrix algeriensis WGS.</title>
        <authorList>
            <person name="Stuskova K."/>
            <person name="Hakalova E."/>
            <person name="Tebbal A.B."/>
            <person name="Eichmeier A."/>
        </authorList>
    </citation>
    <scope>NUCLEOTIDE SEQUENCE</scope>
    <source>
        <strain evidence="11">NRRL B-24137</strain>
    </source>
</reference>
<keyword evidence="4" id="KW-1003">Cell membrane</keyword>
<comment type="similarity">
    <text evidence="2">Belongs to the major facilitator superfamily. Bcr/CmlA family.</text>
</comment>
<evidence type="ECO:0000256" key="1">
    <source>
        <dbReference type="ARBA" id="ARBA00004651"/>
    </source>
</evidence>
<protein>
    <submittedName>
        <fullName evidence="11">Multidrug effflux MFS transporter</fullName>
    </submittedName>
</protein>
<feature type="compositionally biased region" description="Basic residues" evidence="8">
    <location>
        <begin position="1"/>
        <end position="10"/>
    </location>
</feature>